<reference evidence="1" key="1">
    <citation type="journal article" date="2019" name="Sci. Rep.">
        <title>Draft genome of Tanacetum cinerariifolium, the natural source of mosquito coil.</title>
        <authorList>
            <person name="Yamashiro T."/>
            <person name="Shiraishi A."/>
            <person name="Satake H."/>
            <person name="Nakayama K."/>
        </authorList>
    </citation>
    <scope>NUCLEOTIDE SEQUENCE</scope>
</reference>
<accession>A0A699Q056</accession>
<protein>
    <submittedName>
        <fullName evidence="1">Uncharacterized protein</fullName>
    </submittedName>
</protein>
<sequence>MVPRVQLAAKADEVKANRCG</sequence>
<name>A0A699Q056_TANCI</name>
<dbReference type="EMBL" id="BKCJ010961773">
    <property type="protein sequence ID" value="GFC54580.1"/>
    <property type="molecule type" value="Genomic_DNA"/>
</dbReference>
<proteinExistence type="predicted"/>
<dbReference type="AlphaFoldDB" id="A0A699Q056"/>
<gene>
    <name evidence="1" type="ORF">Tci_826550</name>
</gene>
<organism evidence="1">
    <name type="scientific">Tanacetum cinerariifolium</name>
    <name type="common">Dalmatian daisy</name>
    <name type="synonym">Chrysanthemum cinerariifolium</name>
    <dbReference type="NCBI Taxonomy" id="118510"/>
    <lineage>
        <taxon>Eukaryota</taxon>
        <taxon>Viridiplantae</taxon>
        <taxon>Streptophyta</taxon>
        <taxon>Embryophyta</taxon>
        <taxon>Tracheophyta</taxon>
        <taxon>Spermatophyta</taxon>
        <taxon>Magnoliopsida</taxon>
        <taxon>eudicotyledons</taxon>
        <taxon>Gunneridae</taxon>
        <taxon>Pentapetalae</taxon>
        <taxon>asterids</taxon>
        <taxon>campanulids</taxon>
        <taxon>Asterales</taxon>
        <taxon>Asteraceae</taxon>
        <taxon>Asteroideae</taxon>
        <taxon>Anthemideae</taxon>
        <taxon>Anthemidinae</taxon>
        <taxon>Tanacetum</taxon>
    </lineage>
</organism>
<feature type="non-terminal residue" evidence="1">
    <location>
        <position position="20"/>
    </location>
</feature>
<comment type="caution">
    <text evidence="1">The sequence shown here is derived from an EMBL/GenBank/DDBJ whole genome shotgun (WGS) entry which is preliminary data.</text>
</comment>
<evidence type="ECO:0000313" key="1">
    <source>
        <dbReference type="EMBL" id="GFC54580.1"/>
    </source>
</evidence>